<dbReference type="EMBL" id="BARV01014569">
    <property type="protein sequence ID" value="GAI20642.1"/>
    <property type="molecule type" value="Genomic_DNA"/>
</dbReference>
<comment type="caution">
    <text evidence="1">The sequence shown here is derived from an EMBL/GenBank/DDBJ whole genome shotgun (WGS) entry which is preliminary data.</text>
</comment>
<feature type="non-terminal residue" evidence="1">
    <location>
        <position position="1"/>
    </location>
</feature>
<accession>X1LMQ1</accession>
<protein>
    <submittedName>
        <fullName evidence="1">Uncharacterized protein</fullName>
    </submittedName>
</protein>
<dbReference type="AlphaFoldDB" id="X1LMQ1"/>
<evidence type="ECO:0000313" key="1">
    <source>
        <dbReference type="EMBL" id="GAI20642.1"/>
    </source>
</evidence>
<gene>
    <name evidence="1" type="ORF">S06H3_25316</name>
</gene>
<organism evidence="1">
    <name type="scientific">marine sediment metagenome</name>
    <dbReference type="NCBI Taxonomy" id="412755"/>
    <lineage>
        <taxon>unclassified sequences</taxon>
        <taxon>metagenomes</taxon>
        <taxon>ecological metagenomes</taxon>
    </lineage>
</organism>
<name>X1LMQ1_9ZZZZ</name>
<feature type="non-terminal residue" evidence="1">
    <location>
        <position position="309"/>
    </location>
</feature>
<sequence length="309" mass="36640">LFHTFLKRFVRYLNFIDSSKIFTSIFEVLPEFNSGIILAQENLYLLILIRKLTSNINIKLLDLEGFNYDFNEINKKTFLKKITKKFKLKSSYYFNFQQLLHFLNDLIESDFPLEQGRFSLLLQKLLYAYKSYEINWHSYPRPIIYNFFIKFFSRLVGYNVNLKKLSYWAIPELICNIHNCLWGLSNKIIIIFTNLESSNKGKSNEQVFLKDSISNAYLIEIFNGKLKKITLLDKSDIISDNQLNSLSYIRNILSSKFGYITSVISIDKSLIKSIIQNFLLNLNRFNPFAKLITIRKFQNQNYFNIYPKN</sequence>
<proteinExistence type="predicted"/>
<reference evidence="1" key="1">
    <citation type="journal article" date="2014" name="Front. Microbiol.">
        <title>High frequency of phylogenetically diverse reductive dehalogenase-homologous genes in deep subseafloor sedimentary metagenomes.</title>
        <authorList>
            <person name="Kawai M."/>
            <person name="Futagami T."/>
            <person name="Toyoda A."/>
            <person name="Takaki Y."/>
            <person name="Nishi S."/>
            <person name="Hori S."/>
            <person name="Arai W."/>
            <person name="Tsubouchi T."/>
            <person name="Morono Y."/>
            <person name="Uchiyama I."/>
            <person name="Ito T."/>
            <person name="Fujiyama A."/>
            <person name="Inagaki F."/>
            <person name="Takami H."/>
        </authorList>
    </citation>
    <scope>NUCLEOTIDE SEQUENCE</scope>
    <source>
        <strain evidence="1">Expedition CK06-06</strain>
    </source>
</reference>